<dbReference type="Proteomes" id="UP000824469">
    <property type="component" value="Unassembled WGS sequence"/>
</dbReference>
<protein>
    <submittedName>
        <fullName evidence="1">Uncharacterized protein</fullName>
    </submittedName>
</protein>
<dbReference type="PANTHER" id="PTHR34364:SF1">
    <property type="entry name" value="WAS_WASL-INTERACTING FAMILY PROTEIN"/>
    <property type="match status" value="1"/>
</dbReference>
<comment type="caution">
    <text evidence="1">The sequence shown here is derived from an EMBL/GenBank/DDBJ whole genome shotgun (WGS) entry which is preliminary data.</text>
</comment>
<dbReference type="EMBL" id="JAHRHJ020000004">
    <property type="protein sequence ID" value="KAH9317695.1"/>
    <property type="molecule type" value="Genomic_DNA"/>
</dbReference>
<reference evidence="1 2" key="1">
    <citation type="journal article" date="2021" name="Nat. Plants">
        <title>The Taxus genome provides insights into paclitaxel biosynthesis.</title>
        <authorList>
            <person name="Xiong X."/>
            <person name="Gou J."/>
            <person name="Liao Q."/>
            <person name="Li Y."/>
            <person name="Zhou Q."/>
            <person name="Bi G."/>
            <person name="Li C."/>
            <person name="Du R."/>
            <person name="Wang X."/>
            <person name="Sun T."/>
            <person name="Guo L."/>
            <person name="Liang H."/>
            <person name="Lu P."/>
            <person name="Wu Y."/>
            <person name="Zhang Z."/>
            <person name="Ro D.K."/>
            <person name="Shang Y."/>
            <person name="Huang S."/>
            <person name="Yan J."/>
        </authorList>
    </citation>
    <scope>NUCLEOTIDE SEQUENCE [LARGE SCALE GENOMIC DNA]</scope>
    <source>
        <strain evidence="1">Ta-2019</strain>
    </source>
</reference>
<dbReference type="AlphaFoldDB" id="A0AA38GA89"/>
<dbReference type="PANTHER" id="PTHR34364">
    <property type="entry name" value="WAS/WASL-INTERACTING FAMILY PROTEIN"/>
    <property type="match status" value="1"/>
</dbReference>
<evidence type="ECO:0000313" key="1">
    <source>
        <dbReference type="EMBL" id="KAH9317695.1"/>
    </source>
</evidence>
<feature type="non-terminal residue" evidence="1">
    <location>
        <position position="149"/>
    </location>
</feature>
<keyword evidence="2" id="KW-1185">Reference proteome</keyword>
<evidence type="ECO:0000313" key="2">
    <source>
        <dbReference type="Proteomes" id="UP000824469"/>
    </source>
</evidence>
<name>A0AA38GA89_TAXCH</name>
<proteinExistence type="predicted"/>
<gene>
    <name evidence="1" type="ORF">KI387_019464</name>
</gene>
<organism evidence="1 2">
    <name type="scientific">Taxus chinensis</name>
    <name type="common">Chinese yew</name>
    <name type="synonym">Taxus wallichiana var. chinensis</name>
    <dbReference type="NCBI Taxonomy" id="29808"/>
    <lineage>
        <taxon>Eukaryota</taxon>
        <taxon>Viridiplantae</taxon>
        <taxon>Streptophyta</taxon>
        <taxon>Embryophyta</taxon>
        <taxon>Tracheophyta</taxon>
        <taxon>Spermatophyta</taxon>
        <taxon>Pinopsida</taxon>
        <taxon>Pinidae</taxon>
        <taxon>Conifers II</taxon>
        <taxon>Cupressales</taxon>
        <taxon>Taxaceae</taxon>
        <taxon>Taxus</taxon>
    </lineage>
</organism>
<sequence length="149" mass="16813">MNRYKIFSSIPIAGAKCLAGRRGLCSAVTPEGQSEPFLYRHRYLLSGLVLLNAGIGGYIFLENKKRATDVVEVQDKIPEVVEDKTVVKEEKGETLPSTSVVTAPPKISAEEQLQIWKWMLEEKRKIKAADPAEKKRIDEEKAILKQFIR</sequence>
<dbReference type="OMA" id="PHNATEK"/>
<accession>A0AA38GA89</accession>